<feature type="transmembrane region" description="Helical" evidence="1">
    <location>
        <begin position="153"/>
        <end position="173"/>
    </location>
</feature>
<dbReference type="Proteomes" id="UP000283850">
    <property type="component" value="Unassembled WGS sequence"/>
</dbReference>
<proteinExistence type="predicted"/>
<accession>A0A412XZM0</accession>
<dbReference type="RefSeq" id="WP_118487149.1">
    <property type="nucleotide sequence ID" value="NZ_QRZF01000014.1"/>
</dbReference>
<feature type="transmembrane region" description="Helical" evidence="1">
    <location>
        <begin position="204"/>
        <end position="221"/>
    </location>
</feature>
<evidence type="ECO:0000313" key="3">
    <source>
        <dbReference type="Proteomes" id="UP000283850"/>
    </source>
</evidence>
<feature type="transmembrane region" description="Helical" evidence="1">
    <location>
        <begin position="353"/>
        <end position="374"/>
    </location>
</feature>
<comment type="caution">
    <text evidence="2">The sequence shown here is derived from an EMBL/GenBank/DDBJ whole genome shotgun (WGS) entry which is preliminary data.</text>
</comment>
<feature type="transmembrane region" description="Helical" evidence="1">
    <location>
        <begin position="104"/>
        <end position="133"/>
    </location>
</feature>
<evidence type="ECO:0000256" key="1">
    <source>
        <dbReference type="SAM" id="Phobius"/>
    </source>
</evidence>
<dbReference type="AlphaFoldDB" id="A0A412XZM0"/>
<feature type="transmembrane region" description="Helical" evidence="1">
    <location>
        <begin position="180"/>
        <end position="198"/>
    </location>
</feature>
<feature type="transmembrane region" description="Helical" evidence="1">
    <location>
        <begin position="6"/>
        <end position="37"/>
    </location>
</feature>
<feature type="transmembrane region" description="Helical" evidence="1">
    <location>
        <begin position="49"/>
        <end position="68"/>
    </location>
</feature>
<feature type="transmembrane region" description="Helical" evidence="1">
    <location>
        <begin position="74"/>
        <end position="97"/>
    </location>
</feature>
<dbReference type="PANTHER" id="PTHR37422:SF13">
    <property type="entry name" value="LIPOPOLYSACCHARIDE BIOSYNTHESIS PROTEIN PA4999-RELATED"/>
    <property type="match status" value="1"/>
</dbReference>
<dbReference type="PANTHER" id="PTHR37422">
    <property type="entry name" value="TEICHURONIC ACID BIOSYNTHESIS PROTEIN TUAE"/>
    <property type="match status" value="1"/>
</dbReference>
<feature type="transmembrane region" description="Helical" evidence="1">
    <location>
        <begin position="316"/>
        <end position="341"/>
    </location>
</feature>
<reference evidence="2 3" key="1">
    <citation type="submission" date="2018-08" db="EMBL/GenBank/DDBJ databases">
        <title>A genome reference for cultivated species of the human gut microbiota.</title>
        <authorList>
            <person name="Zou Y."/>
            <person name="Xue W."/>
            <person name="Luo G."/>
        </authorList>
    </citation>
    <scope>NUCLEOTIDE SEQUENCE [LARGE SCALE GENOMIC DNA]</scope>
    <source>
        <strain evidence="2 3">AF14-32</strain>
    </source>
</reference>
<evidence type="ECO:0000313" key="2">
    <source>
        <dbReference type="EMBL" id="RGV50579.1"/>
    </source>
</evidence>
<feature type="transmembrane region" description="Helical" evidence="1">
    <location>
        <begin position="233"/>
        <end position="250"/>
    </location>
</feature>
<dbReference type="InterPro" id="IPR051533">
    <property type="entry name" value="WaaL-like"/>
</dbReference>
<name>A0A412XZM0_9BACE</name>
<protein>
    <recommendedName>
        <fullName evidence="4">O-antigen ligase domain-containing protein</fullName>
    </recommendedName>
</protein>
<dbReference type="EMBL" id="QRZF01000014">
    <property type="protein sequence ID" value="RGV50579.1"/>
    <property type="molecule type" value="Genomic_DNA"/>
</dbReference>
<keyword evidence="1" id="KW-0812">Transmembrane</keyword>
<evidence type="ECO:0008006" key="4">
    <source>
        <dbReference type="Google" id="ProtNLM"/>
    </source>
</evidence>
<sequence>MKKIKFFLGALLLSLMLIFEARYYEIKIFILLLLLLLNSRQIFISNRVFKLYVPLCLSALIGILGGTIRGYENSFIGFTTGVLWPLVSFFIALPLLLRQENYKYLIQILFCIHSFLILYDLCYAFSIIYGFSFPNIYPEIEIPFSFYGNTSRMNFVNLNVLTYTIPVFLMLWLTKYEFGVTRLIQTIILLFSFFLLIISGRRSLMMIFPLAPLLAVFMGKQLSKDVVKNIKRYASIFISLLIIFILYFYITQPEVFEGYLFTFTKAFDSDEEPVKFLQAKQLMNTFIEYPLFGAGTGMKLYESIRGIWKYQFELTYLYMLASRGLIGFILYLIGVIGPFWIGLKYAKKYNDCLFAYLLVGYFLVLLADATNPVLCSFDLMVPLYLCYAKINSIIYNNRCL</sequence>
<organism evidence="2 3">
    <name type="scientific">Bacteroides intestinalis</name>
    <dbReference type="NCBI Taxonomy" id="329854"/>
    <lineage>
        <taxon>Bacteria</taxon>
        <taxon>Pseudomonadati</taxon>
        <taxon>Bacteroidota</taxon>
        <taxon>Bacteroidia</taxon>
        <taxon>Bacteroidales</taxon>
        <taxon>Bacteroidaceae</taxon>
        <taxon>Bacteroides</taxon>
    </lineage>
</organism>
<gene>
    <name evidence="2" type="ORF">DWW10_17555</name>
</gene>
<keyword evidence="1" id="KW-0472">Membrane</keyword>
<keyword evidence="1" id="KW-1133">Transmembrane helix</keyword>